<feature type="repeat" description="ANK" evidence="8">
    <location>
        <begin position="175"/>
        <end position="207"/>
    </location>
</feature>
<sequence length="1088" mass="125241">MVSPEEANDNNANSRETGLYNATKSIEEFSNYYELSQVKNSILNLAIQVSPIKLITKLLDDTNALALDINYQDSNGNTPLHLAVLNNRIDAVQLLLKDYRINDTILNDDMKQPIELTSENGMIELLQLERSKYIEKIANEFRIAFTQHDFAKLDEILAFQRNHELLDINGNDPETGDNVLHEFIKKNDIGMVKWILSHGGDPFIRDKKGRLPIDLVFKPNEALRQLLLESSKEQSVIDSHNPKSSGNSAPTFKGYLKKWTNFASGYKLRWFVLDSHGILSYYRSQEDTNNACRGSLNMKYALLHLDSSEKLKFEIIGKGGVRFHLMGNHPVETNRWVWSLQGAIRYSKDKDRDLQKALIENRKRLDKDLEPKASHISQRNVSYTNEASDSNFTDKKNDLISNRRENYYNDSDDEDEQDSESDSGVEFDSEQGPYAQEISVLKSRFSVELKTLKEILVNLKSTPLHTTETVEVSINTVNSLISEFTDYSNYVNKRDEQLIKSLRKQKNINELWINSIRELENELLEKTSELQTFELERRKIKKVLSKKFNISSPVINNAPDFTPKEKAVENTAEEELSKIFQGEADSEDEFFDADEFTDEEEEDHEERSDYILDKLEEEEEEEGDTFTEDNANKEENTEIHKDIEVDVQTLAERNLNETAEVATETYSNELQRAKFKHLEDEGSFLGYYEPPRTDFPLKIDSRPRVSLWGILKSMIGKDLTKIALPVAFNEPTSLLQRLTEDLEYSYLLDQAATFEDSSLRLLYISAFAASAYSSTVDRVAKPFNPLLGETFEYSRPDFGFRYIAEQVSHHPPITAMLTESPKWDYHGEASVKSGFNGRSFDVQPLGTWYLKMRPDNSAEEEVYSWKKIATSVIGIMVGSPSIDNYGDMVIVNNKTGDEAHLTFKPRGWRASQAYEMSGHIQDKDGNKRWTIGGHWNSKIYGKKVVVDNAKGDASLEDSNSSPNGVGSKFLLWQASTRPLVPFNLTDFAVTLNDPKESLKEYLSDSDSRLRPDQRAMENGYYDDADVFKREIEEMQRARRKDREERGIVYQPRFFEKANHEITNEEYWKYRDNYWNKRATKELPSSNIF</sequence>
<organism evidence="13 14">
    <name type="scientific">Wickerhamomyces mucosus</name>
    <dbReference type="NCBI Taxonomy" id="1378264"/>
    <lineage>
        <taxon>Eukaryota</taxon>
        <taxon>Fungi</taxon>
        <taxon>Dikarya</taxon>
        <taxon>Ascomycota</taxon>
        <taxon>Saccharomycotina</taxon>
        <taxon>Saccharomycetes</taxon>
        <taxon>Phaffomycetales</taxon>
        <taxon>Wickerhamomycetaceae</taxon>
        <taxon>Wickerhamomyces</taxon>
    </lineage>
</organism>
<evidence type="ECO:0000256" key="10">
    <source>
        <dbReference type="SAM" id="Coils"/>
    </source>
</evidence>
<dbReference type="PROSITE" id="PS50088">
    <property type="entry name" value="ANK_REPEAT"/>
    <property type="match status" value="2"/>
</dbReference>
<evidence type="ECO:0000256" key="2">
    <source>
        <dbReference type="ARBA" id="ARBA00022448"/>
    </source>
</evidence>
<protein>
    <recommendedName>
        <fullName evidence="12">PH domain-containing protein</fullName>
    </recommendedName>
</protein>
<feature type="region of interest" description="Disordered" evidence="11">
    <location>
        <begin position="369"/>
        <end position="430"/>
    </location>
</feature>
<feature type="compositionally biased region" description="Basic and acidic residues" evidence="11">
    <location>
        <begin position="605"/>
        <end position="614"/>
    </location>
</feature>
<keyword evidence="10" id="KW-0175">Coiled coil</keyword>
<feature type="region of interest" description="Disordered" evidence="11">
    <location>
        <begin position="596"/>
        <end position="634"/>
    </location>
</feature>
<dbReference type="Gene3D" id="2.40.160.120">
    <property type="match status" value="1"/>
</dbReference>
<dbReference type="InterPro" id="IPR002110">
    <property type="entry name" value="Ankyrin_rpt"/>
</dbReference>
<dbReference type="InterPro" id="IPR011993">
    <property type="entry name" value="PH-like_dom_sf"/>
</dbReference>
<dbReference type="EMBL" id="JAEUBF010001283">
    <property type="protein sequence ID" value="KAH3671222.1"/>
    <property type="molecule type" value="Genomic_DNA"/>
</dbReference>
<dbReference type="GO" id="GO:0005829">
    <property type="term" value="C:cytosol"/>
    <property type="evidence" value="ECO:0007669"/>
    <property type="project" value="TreeGrafter"/>
</dbReference>
<evidence type="ECO:0000256" key="5">
    <source>
        <dbReference type="ARBA" id="ARBA00023043"/>
    </source>
</evidence>
<dbReference type="SUPFAM" id="SSF144000">
    <property type="entry name" value="Oxysterol-binding protein-like"/>
    <property type="match status" value="1"/>
</dbReference>
<evidence type="ECO:0000256" key="3">
    <source>
        <dbReference type="ARBA" id="ARBA00022553"/>
    </source>
</evidence>
<dbReference type="GO" id="GO:0005635">
    <property type="term" value="C:nuclear envelope"/>
    <property type="evidence" value="ECO:0007669"/>
    <property type="project" value="TreeGrafter"/>
</dbReference>
<dbReference type="CDD" id="cd13292">
    <property type="entry name" value="PH_Osh1p_Osh2p_yeast"/>
    <property type="match status" value="1"/>
</dbReference>
<proteinExistence type="inferred from homology"/>
<dbReference type="FunFam" id="2.40.160.120:FF:000001">
    <property type="entry name" value="Oxysterol-binding protein"/>
    <property type="match status" value="1"/>
</dbReference>
<feature type="compositionally biased region" description="Acidic residues" evidence="11">
    <location>
        <begin position="410"/>
        <end position="429"/>
    </location>
</feature>
<dbReference type="Gene3D" id="1.25.40.20">
    <property type="entry name" value="Ankyrin repeat-containing domain"/>
    <property type="match status" value="2"/>
</dbReference>
<dbReference type="Pfam" id="PF01237">
    <property type="entry name" value="Oxysterol_BP"/>
    <property type="match status" value="1"/>
</dbReference>
<feature type="compositionally biased region" description="Polar residues" evidence="11">
    <location>
        <begin position="375"/>
        <end position="391"/>
    </location>
</feature>
<dbReference type="GO" id="GO:0006887">
    <property type="term" value="P:exocytosis"/>
    <property type="evidence" value="ECO:0007669"/>
    <property type="project" value="TreeGrafter"/>
</dbReference>
<dbReference type="GO" id="GO:0120015">
    <property type="term" value="F:sterol transfer activity"/>
    <property type="evidence" value="ECO:0007669"/>
    <property type="project" value="UniProtKB-ARBA"/>
</dbReference>
<evidence type="ECO:0000256" key="1">
    <source>
        <dbReference type="ARBA" id="ARBA00008842"/>
    </source>
</evidence>
<dbReference type="Pfam" id="PF00169">
    <property type="entry name" value="PH"/>
    <property type="match status" value="1"/>
</dbReference>
<evidence type="ECO:0000313" key="13">
    <source>
        <dbReference type="EMBL" id="KAH3671222.1"/>
    </source>
</evidence>
<evidence type="ECO:0000313" key="14">
    <source>
        <dbReference type="Proteomes" id="UP000769528"/>
    </source>
</evidence>
<dbReference type="InterPro" id="IPR001849">
    <property type="entry name" value="PH_domain"/>
</dbReference>
<keyword evidence="2" id="KW-0813">Transport</keyword>
<comment type="similarity">
    <text evidence="1 9">Belongs to the OSBP family.</text>
</comment>
<gene>
    <name evidence="13" type="ORF">WICMUC_004739</name>
</gene>
<dbReference type="GO" id="GO:0032934">
    <property type="term" value="F:sterol binding"/>
    <property type="evidence" value="ECO:0007669"/>
    <property type="project" value="TreeGrafter"/>
</dbReference>
<dbReference type="GO" id="GO:0030011">
    <property type="term" value="P:maintenance of cell polarity"/>
    <property type="evidence" value="ECO:0007669"/>
    <property type="project" value="TreeGrafter"/>
</dbReference>
<feature type="domain" description="PH" evidence="12">
    <location>
        <begin position="249"/>
        <end position="345"/>
    </location>
</feature>
<evidence type="ECO:0000256" key="9">
    <source>
        <dbReference type="RuleBase" id="RU003844"/>
    </source>
</evidence>
<comment type="caution">
    <text evidence="13">The sequence shown here is derived from an EMBL/GenBank/DDBJ whole genome shotgun (WGS) entry which is preliminary data.</text>
</comment>
<dbReference type="InterPro" id="IPR018494">
    <property type="entry name" value="Oxysterol-bd_CS"/>
</dbReference>
<dbReference type="Pfam" id="PF13857">
    <property type="entry name" value="Ank_5"/>
    <property type="match status" value="1"/>
</dbReference>
<dbReference type="SMART" id="SM00233">
    <property type="entry name" value="PH"/>
    <property type="match status" value="1"/>
</dbReference>
<dbReference type="SUPFAM" id="SSF48403">
    <property type="entry name" value="Ankyrin repeat"/>
    <property type="match status" value="1"/>
</dbReference>
<dbReference type="Gene3D" id="2.30.29.30">
    <property type="entry name" value="Pleckstrin-homology domain (PH domain)/Phosphotyrosine-binding domain (PTB)"/>
    <property type="match status" value="1"/>
</dbReference>
<reference evidence="13" key="1">
    <citation type="journal article" date="2021" name="Open Biol.">
        <title>Shared evolutionary footprints suggest mitochondrial oxidative damage underlies multiple complex I losses in fungi.</title>
        <authorList>
            <person name="Schikora-Tamarit M.A."/>
            <person name="Marcet-Houben M."/>
            <person name="Nosek J."/>
            <person name="Gabaldon T."/>
        </authorList>
    </citation>
    <scope>NUCLEOTIDE SEQUENCE</scope>
    <source>
        <strain evidence="13">CBS6341</strain>
    </source>
</reference>
<evidence type="ECO:0000256" key="7">
    <source>
        <dbReference type="ARBA" id="ARBA00023121"/>
    </source>
</evidence>
<dbReference type="InterPro" id="IPR000648">
    <property type="entry name" value="Oxysterol-bd"/>
</dbReference>
<feature type="compositionally biased region" description="Basic and acidic residues" evidence="11">
    <location>
        <begin position="392"/>
        <end position="407"/>
    </location>
</feature>
<accession>A0A9P8PFR3</accession>
<evidence type="ECO:0000256" key="4">
    <source>
        <dbReference type="ARBA" id="ARBA00022737"/>
    </source>
</evidence>
<dbReference type="FunFam" id="2.30.29.30:FF:000061">
    <property type="entry name" value="Oxysterol binding protein 1"/>
    <property type="match status" value="1"/>
</dbReference>
<dbReference type="InterPro" id="IPR037239">
    <property type="entry name" value="OSBP_sf"/>
</dbReference>
<name>A0A9P8PFR3_9ASCO</name>
<dbReference type="GO" id="GO:0097038">
    <property type="term" value="C:perinuclear endoplasmic reticulum"/>
    <property type="evidence" value="ECO:0007669"/>
    <property type="project" value="TreeGrafter"/>
</dbReference>
<dbReference type="Gene3D" id="3.30.70.3490">
    <property type="match status" value="1"/>
</dbReference>
<feature type="coiled-coil region" evidence="10">
    <location>
        <begin position="502"/>
        <end position="536"/>
    </location>
</feature>
<reference evidence="13" key="2">
    <citation type="submission" date="2021-01" db="EMBL/GenBank/DDBJ databases">
        <authorList>
            <person name="Schikora-Tamarit M.A."/>
        </authorList>
    </citation>
    <scope>NUCLEOTIDE SEQUENCE</scope>
    <source>
        <strain evidence="13">CBS6341</strain>
    </source>
</reference>
<keyword evidence="4" id="KW-0677">Repeat</keyword>
<keyword evidence="3" id="KW-0597">Phosphoprotein</keyword>
<feature type="compositionally biased region" description="Acidic residues" evidence="11">
    <location>
        <begin position="615"/>
        <end position="627"/>
    </location>
</feature>
<dbReference type="InterPro" id="IPR036770">
    <property type="entry name" value="Ankyrin_rpt-contain_sf"/>
</dbReference>
<evidence type="ECO:0000256" key="11">
    <source>
        <dbReference type="SAM" id="MobiDB-lite"/>
    </source>
</evidence>
<dbReference type="SUPFAM" id="SSF50729">
    <property type="entry name" value="PH domain-like"/>
    <property type="match status" value="1"/>
</dbReference>
<keyword evidence="14" id="KW-1185">Reference proteome</keyword>
<dbReference type="AlphaFoldDB" id="A0A9P8PFR3"/>
<keyword evidence="5 8" id="KW-0040">ANK repeat</keyword>
<dbReference type="SMART" id="SM00248">
    <property type="entry name" value="ANK"/>
    <property type="match status" value="2"/>
</dbReference>
<dbReference type="PANTHER" id="PTHR10972:SF205">
    <property type="entry name" value="OXYSTEROL-BINDING PROTEIN 1"/>
    <property type="match status" value="1"/>
</dbReference>
<evidence type="ECO:0000256" key="6">
    <source>
        <dbReference type="ARBA" id="ARBA00023055"/>
    </source>
</evidence>
<dbReference type="PROSITE" id="PS01013">
    <property type="entry name" value="OSBP"/>
    <property type="match status" value="1"/>
</dbReference>
<keyword evidence="7" id="KW-0446">Lipid-binding</keyword>
<dbReference type="PROSITE" id="PS50297">
    <property type="entry name" value="ANK_REP_REGION"/>
    <property type="match status" value="1"/>
</dbReference>
<dbReference type="Proteomes" id="UP000769528">
    <property type="component" value="Unassembled WGS sequence"/>
</dbReference>
<dbReference type="GO" id="GO:0034727">
    <property type="term" value="P:piecemeal microautophagy of the nucleus"/>
    <property type="evidence" value="ECO:0007669"/>
    <property type="project" value="TreeGrafter"/>
</dbReference>
<keyword evidence="6" id="KW-0445">Lipid transport</keyword>
<dbReference type="GO" id="GO:0006897">
    <property type="term" value="P:endocytosis"/>
    <property type="evidence" value="ECO:0007669"/>
    <property type="project" value="UniProtKB-ARBA"/>
</dbReference>
<evidence type="ECO:0000259" key="12">
    <source>
        <dbReference type="PROSITE" id="PS50003"/>
    </source>
</evidence>
<evidence type="ECO:0000256" key="8">
    <source>
        <dbReference type="PROSITE-ProRule" id="PRU00023"/>
    </source>
</evidence>
<dbReference type="OrthoDB" id="1854502at2759"/>
<dbReference type="PROSITE" id="PS50003">
    <property type="entry name" value="PH_DOMAIN"/>
    <property type="match status" value="1"/>
</dbReference>
<feature type="repeat" description="ANK" evidence="8">
    <location>
        <begin position="75"/>
        <end position="97"/>
    </location>
</feature>
<dbReference type="GO" id="GO:0005886">
    <property type="term" value="C:plasma membrane"/>
    <property type="evidence" value="ECO:0007669"/>
    <property type="project" value="TreeGrafter"/>
</dbReference>
<dbReference type="PANTHER" id="PTHR10972">
    <property type="entry name" value="OXYSTEROL-BINDING PROTEIN-RELATED"/>
    <property type="match status" value="1"/>
</dbReference>